<gene>
    <name evidence="4" type="ORF">SCHCODRAFT_113623</name>
</gene>
<reference evidence="4 5" key="1">
    <citation type="journal article" date="2010" name="Nat. Biotechnol.">
        <title>Genome sequence of the model mushroom Schizophyllum commune.</title>
        <authorList>
            <person name="Ohm R.A."/>
            <person name="de Jong J.F."/>
            <person name="Lugones L.G."/>
            <person name="Aerts A."/>
            <person name="Kothe E."/>
            <person name="Stajich J.E."/>
            <person name="de Vries R.P."/>
            <person name="Record E."/>
            <person name="Levasseur A."/>
            <person name="Baker S.E."/>
            <person name="Bartholomew K.A."/>
            <person name="Coutinho P.M."/>
            <person name="Erdmann S."/>
            <person name="Fowler T.J."/>
            <person name="Gathman A.C."/>
            <person name="Lombard V."/>
            <person name="Henrissat B."/>
            <person name="Knabe N."/>
            <person name="Kuees U."/>
            <person name="Lilly W.W."/>
            <person name="Lindquist E."/>
            <person name="Lucas S."/>
            <person name="Magnuson J.K."/>
            <person name="Piumi F."/>
            <person name="Raudaskoski M."/>
            <person name="Salamov A."/>
            <person name="Schmutz J."/>
            <person name="Schwarze F.W.M.R."/>
            <person name="vanKuyk P.A."/>
            <person name="Horton J.S."/>
            <person name="Grigoriev I.V."/>
            <person name="Woesten H.A.B."/>
        </authorList>
    </citation>
    <scope>NUCLEOTIDE SEQUENCE [LARGE SCALE GENOMIC DNA]</scope>
    <source>
        <strain evidence="5">H4-8 / FGSC 9210</strain>
    </source>
</reference>
<dbReference type="HOGENOM" id="CLU_341987_0_0_1"/>
<keyword evidence="1" id="KW-0175">Coiled coil</keyword>
<accession>D8QI96</accession>
<dbReference type="GeneID" id="9593585"/>
<keyword evidence="2" id="KW-0812">Transmembrane</keyword>
<evidence type="ECO:0000313" key="4">
    <source>
        <dbReference type="EMBL" id="EFI92369.1"/>
    </source>
</evidence>
<protein>
    <recommendedName>
        <fullName evidence="3">DUF6533 domain-containing protein</fullName>
    </recommendedName>
</protein>
<feature type="transmembrane region" description="Helical" evidence="2">
    <location>
        <begin position="667"/>
        <end position="690"/>
    </location>
</feature>
<evidence type="ECO:0000259" key="3">
    <source>
        <dbReference type="Pfam" id="PF20151"/>
    </source>
</evidence>
<dbReference type="eggNOG" id="ENOG502RBNM">
    <property type="taxonomic scope" value="Eukaryota"/>
</dbReference>
<feature type="coiled-coil region" evidence="1">
    <location>
        <begin position="57"/>
        <end position="84"/>
    </location>
</feature>
<keyword evidence="2" id="KW-0472">Membrane</keyword>
<dbReference type="Proteomes" id="UP000007431">
    <property type="component" value="Unassembled WGS sequence"/>
</dbReference>
<sequence length="829" mass="93032">MAETLLWRCPIRYTLCRACEHAYHADLDLPPSGPENIILRTGRIPSSAEAEHVRQSIAQLDECLEEIDDEVDDLEALIAQLRDGQRALKGLRRVQRAYLAPVRKLPPEILSIVFKMCYGDESIDLSRERCEPIILSAVCKTWRDTMAGLHSAWTAFEFGPACEVEHSIVLARLRTFLNNSGNLPLRHCIRFEMTYATVLDLQKLQLLDLLIEHSHRWTDATFRSFGETQQEIVAMLANRPLTRLTKLEGDVDLLAACNAIGIFRGASTLRSVTLWGMCYHKTIPDLPWEHIEELSTKTPGAYALAFIHRCPNLVRWSYRDGSKYERGQPPASPTVLPRLRFLSVHIEEEADAIVLASITAPALLECRLVCKAKGFSTNMDLGFATFLTRSACRLERLFLDRPPHNVLDHLYTDALQGLTTLRVVAHKEAPVTKAFIEGLSGSTPDPCLLPQLENLELGGEPAEILGDALVEMAKARRRMGRPLKRLFFDAGPLGLSARAFGWNAGVEKRMKEVVDCVETSEHEICAALAGLTLLWYDTLCTIFEEVELVWRGRWGAGNYLYFYVRYAPFVTSIVSFRTMFWTNTAAQCKLYNQIYTVLACATFNVCEAILLLRTYALYGATRTMLVTCLLIFGLTVLPGTIIDMWQLSKLQLYDGGEPRKGCVGTSSPILGIAYLLLTVCELAIVILTGFKAVQHPFPKSVSCAPDEKRGSFSYIDKVRGPLVCQANSLEPTTAVSIIQNLSILMIPAHANWLSLQVHDLHAVFCSRLLLLIFAQKREATQYSDRSATSAPILTTQALTFYDSEADFEPDRIDLDVYRTRSSRRWASDQ</sequence>
<dbReference type="KEGG" id="scm:SCHCO_01175766"/>
<evidence type="ECO:0000313" key="5">
    <source>
        <dbReference type="Proteomes" id="UP000007431"/>
    </source>
</evidence>
<feature type="non-terminal residue" evidence="4">
    <location>
        <position position="829"/>
    </location>
</feature>
<evidence type="ECO:0000256" key="2">
    <source>
        <dbReference type="SAM" id="Phobius"/>
    </source>
</evidence>
<organism evidence="5">
    <name type="scientific">Schizophyllum commune (strain H4-8 / FGSC 9210)</name>
    <name type="common">Split gill fungus</name>
    <dbReference type="NCBI Taxonomy" id="578458"/>
    <lineage>
        <taxon>Eukaryota</taxon>
        <taxon>Fungi</taxon>
        <taxon>Dikarya</taxon>
        <taxon>Basidiomycota</taxon>
        <taxon>Agaricomycotina</taxon>
        <taxon>Agaricomycetes</taxon>
        <taxon>Agaricomycetidae</taxon>
        <taxon>Agaricales</taxon>
        <taxon>Schizophyllaceae</taxon>
        <taxon>Schizophyllum</taxon>
    </lineage>
</organism>
<proteinExistence type="predicted"/>
<dbReference type="InParanoid" id="D8QI96"/>
<feature type="transmembrane region" description="Helical" evidence="2">
    <location>
        <begin position="594"/>
        <end position="612"/>
    </location>
</feature>
<dbReference type="AlphaFoldDB" id="D8QI96"/>
<feature type="transmembrane region" description="Helical" evidence="2">
    <location>
        <begin position="624"/>
        <end position="647"/>
    </location>
</feature>
<evidence type="ECO:0000256" key="1">
    <source>
        <dbReference type="SAM" id="Coils"/>
    </source>
</evidence>
<keyword evidence="5" id="KW-1185">Reference proteome</keyword>
<dbReference type="InterPro" id="IPR045340">
    <property type="entry name" value="DUF6533"/>
</dbReference>
<dbReference type="VEuPathDB" id="FungiDB:SCHCODRAFT_01175766"/>
<feature type="domain" description="DUF6533" evidence="3">
    <location>
        <begin position="525"/>
        <end position="570"/>
    </location>
</feature>
<dbReference type="RefSeq" id="XP_003027272.1">
    <property type="nucleotide sequence ID" value="XM_003027226.1"/>
</dbReference>
<keyword evidence="2" id="KW-1133">Transmembrane helix</keyword>
<name>D8QI96_SCHCM</name>
<dbReference type="Pfam" id="PF20151">
    <property type="entry name" value="DUF6533"/>
    <property type="match status" value="1"/>
</dbReference>
<dbReference type="EMBL" id="GL377313">
    <property type="protein sequence ID" value="EFI92369.1"/>
    <property type="molecule type" value="Genomic_DNA"/>
</dbReference>
<dbReference type="OrthoDB" id="3341843at2759"/>